<evidence type="ECO:0000313" key="1">
    <source>
        <dbReference type="EMBL" id="BBD72572.1"/>
    </source>
</evidence>
<reference evidence="1" key="3">
    <citation type="journal article" date="2019" name="BMC Res. Notes">
        <title>Complete genome sequence of the Sulfodiicoccus acidiphilus strain HS-1T, the first crenarchaeon that lacks polB3, isolated from an acidic hot spring in Ohwaku-dani, Hakone, Japan.</title>
        <authorList>
            <person name="Sakai H.D."/>
            <person name="Kurosawa N."/>
        </authorList>
    </citation>
    <scope>NUCLEOTIDE SEQUENCE</scope>
    <source>
        <strain evidence="1">HS-1</strain>
    </source>
</reference>
<reference evidence="3" key="2">
    <citation type="submission" date="2018-04" db="EMBL/GenBank/DDBJ databases">
        <title>Complete genome sequence of Sulfodiicoccus acidiphilus strain HS-1.</title>
        <authorList>
            <person name="Sakai H.D."/>
            <person name="Kurosawa N."/>
        </authorList>
    </citation>
    <scope>NUCLEOTIDE SEQUENCE [LARGE SCALE GENOMIC DNA]</scope>
    <source>
        <strain evidence="3">HS-1</strain>
    </source>
</reference>
<dbReference type="RefSeq" id="WP_158613721.1">
    <property type="nucleotide sequence ID" value="NZ_AP018553.1"/>
</dbReference>
<proteinExistence type="predicted"/>
<evidence type="ECO:0000313" key="3">
    <source>
        <dbReference type="Proteomes" id="UP000276741"/>
    </source>
</evidence>
<gene>
    <name evidence="2" type="ORF">GCM10007116_09130</name>
    <name evidence="1" type="ORF">HS1genome_0961</name>
</gene>
<dbReference type="KEGG" id="sacd:HS1genome_0961"/>
<dbReference type="InterPro" id="IPR040183">
    <property type="entry name" value="THUMPD1-like"/>
</dbReference>
<reference evidence="2" key="4">
    <citation type="submission" date="2020-09" db="EMBL/GenBank/DDBJ databases">
        <authorList>
            <person name="Sun Q."/>
            <person name="Ohkuma M."/>
        </authorList>
    </citation>
    <scope>NUCLEOTIDE SEQUENCE</scope>
    <source>
        <strain evidence="2">JCM 31740</strain>
    </source>
</reference>
<dbReference type="GO" id="GO:0032259">
    <property type="term" value="P:methylation"/>
    <property type="evidence" value="ECO:0007669"/>
    <property type="project" value="UniProtKB-KW"/>
</dbReference>
<protein>
    <submittedName>
        <fullName evidence="1">RNA methyltransferase</fullName>
    </submittedName>
</protein>
<dbReference type="CDD" id="cd11717">
    <property type="entry name" value="THUMP_THUMPD1_like"/>
    <property type="match status" value="1"/>
</dbReference>
<dbReference type="GO" id="GO:0006400">
    <property type="term" value="P:tRNA modification"/>
    <property type="evidence" value="ECO:0007669"/>
    <property type="project" value="InterPro"/>
</dbReference>
<evidence type="ECO:0000313" key="2">
    <source>
        <dbReference type="EMBL" id="GGT93586.1"/>
    </source>
</evidence>
<dbReference type="Proteomes" id="UP000616143">
    <property type="component" value="Unassembled WGS sequence"/>
</dbReference>
<dbReference type="AlphaFoldDB" id="A0A348B320"/>
<dbReference type="EMBL" id="BMQS01000007">
    <property type="protein sequence ID" value="GGT93586.1"/>
    <property type="molecule type" value="Genomic_DNA"/>
</dbReference>
<organism evidence="1 3">
    <name type="scientific">Sulfodiicoccus acidiphilus</name>
    <dbReference type="NCBI Taxonomy" id="1670455"/>
    <lineage>
        <taxon>Archaea</taxon>
        <taxon>Thermoproteota</taxon>
        <taxon>Thermoprotei</taxon>
        <taxon>Sulfolobales</taxon>
        <taxon>Sulfolobaceae</taxon>
        <taxon>Sulfodiicoccus</taxon>
    </lineage>
</organism>
<dbReference type="GO" id="GO:0003723">
    <property type="term" value="F:RNA binding"/>
    <property type="evidence" value="ECO:0007669"/>
    <property type="project" value="InterPro"/>
</dbReference>
<reference evidence="2" key="1">
    <citation type="journal article" date="2014" name="Int. J. Syst. Evol. Microbiol.">
        <title>Complete genome sequence of Corynebacterium casei LMG S-19264T (=DSM 44701T), isolated from a smear-ripened cheese.</title>
        <authorList>
            <consortium name="US DOE Joint Genome Institute (JGI-PGF)"/>
            <person name="Walter F."/>
            <person name="Albersmeier A."/>
            <person name="Kalinowski J."/>
            <person name="Ruckert C."/>
        </authorList>
    </citation>
    <scope>NUCLEOTIDE SEQUENCE</scope>
    <source>
        <strain evidence="2">JCM 31740</strain>
    </source>
</reference>
<dbReference type="OrthoDB" id="34466at2157"/>
<keyword evidence="3" id="KW-1185">Reference proteome</keyword>
<dbReference type="GO" id="GO:0008168">
    <property type="term" value="F:methyltransferase activity"/>
    <property type="evidence" value="ECO:0007669"/>
    <property type="project" value="UniProtKB-KW"/>
</dbReference>
<dbReference type="EMBL" id="AP018553">
    <property type="protein sequence ID" value="BBD72572.1"/>
    <property type="molecule type" value="Genomic_DNA"/>
</dbReference>
<name>A0A348B320_9CREN</name>
<accession>A0A348B320</accession>
<dbReference type="Proteomes" id="UP000276741">
    <property type="component" value="Chromosome"/>
</dbReference>
<dbReference type="GeneID" id="38666465"/>
<keyword evidence="1" id="KW-0489">Methyltransferase</keyword>
<keyword evidence="1" id="KW-0808">Transferase</keyword>
<sequence length="163" mass="17913">MPEPKLLATTLAGKSSRCVREVLNSIMPRDPEVEVTEVCQNVLVVRSNLLPNEVYGTLRAAPPSCLARAYPVHTLAPLNEVEAIRASLELVGKYQGTFLVDCVNRGAKVDCRQVEMGIGMMLGGRVSYGNPDWVLTVNCADMCYISVLRRGQEKFRSSLPMSI</sequence>